<comment type="caution">
    <text evidence="2">The sequence shown here is derived from an EMBL/GenBank/DDBJ whole genome shotgun (WGS) entry which is preliminary data.</text>
</comment>
<proteinExistence type="predicted"/>
<keyword evidence="3" id="KW-1185">Reference proteome</keyword>
<dbReference type="EMBL" id="CAKKNE010000003">
    <property type="protein sequence ID" value="CAH0372467.1"/>
    <property type="molecule type" value="Genomic_DNA"/>
</dbReference>
<sequence>MEEERQRKHGIVVPEQETDVTSAMLARGRMDKQRVAVDLAEQRKVLAAHMHLVDAQLGRAHTQVKKRRARHKVHHDHHGDEEEPVGPTKSAREHPGTWEARRARDLSLRKRRPVIPKPSRYEAKPRADRTDAEAESRLRTLMAEVDTNLYQLTLPEQVRDAEGWFLKKRSNARQLRSKSIANPLVASQRWLHGPRIAEHKAAY</sequence>
<accession>A0A8J2SR50</accession>
<gene>
    <name evidence="2" type="ORF">PECAL_3P24660</name>
</gene>
<evidence type="ECO:0000313" key="2">
    <source>
        <dbReference type="EMBL" id="CAH0372467.1"/>
    </source>
</evidence>
<dbReference type="Proteomes" id="UP000789595">
    <property type="component" value="Unassembled WGS sequence"/>
</dbReference>
<name>A0A8J2SR50_9STRA</name>
<feature type="region of interest" description="Disordered" evidence="1">
    <location>
        <begin position="71"/>
        <end position="133"/>
    </location>
</feature>
<evidence type="ECO:0000313" key="3">
    <source>
        <dbReference type="Proteomes" id="UP000789595"/>
    </source>
</evidence>
<dbReference type="AlphaFoldDB" id="A0A8J2SR50"/>
<protein>
    <submittedName>
        <fullName evidence="2">Uncharacterized protein</fullName>
    </submittedName>
</protein>
<feature type="compositionally biased region" description="Basic and acidic residues" evidence="1">
    <location>
        <begin position="119"/>
        <end position="133"/>
    </location>
</feature>
<evidence type="ECO:0000256" key="1">
    <source>
        <dbReference type="SAM" id="MobiDB-lite"/>
    </source>
</evidence>
<organism evidence="2 3">
    <name type="scientific">Pelagomonas calceolata</name>
    <dbReference type="NCBI Taxonomy" id="35677"/>
    <lineage>
        <taxon>Eukaryota</taxon>
        <taxon>Sar</taxon>
        <taxon>Stramenopiles</taxon>
        <taxon>Ochrophyta</taxon>
        <taxon>Pelagophyceae</taxon>
        <taxon>Pelagomonadales</taxon>
        <taxon>Pelagomonadaceae</taxon>
        <taxon>Pelagomonas</taxon>
    </lineage>
</organism>
<reference evidence="2" key="1">
    <citation type="submission" date="2021-11" db="EMBL/GenBank/DDBJ databases">
        <authorList>
            <consortium name="Genoscope - CEA"/>
            <person name="William W."/>
        </authorList>
    </citation>
    <scope>NUCLEOTIDE SEQUENCE</scope>
</reference>
<feature type="compositionally biased region" description="Basic and acidic residues" evidence="1">
    <location>
        <begin position="90"/>
        <end position="108"/>
    </location>
</feature>